<keyword evidence="1" id="KW-0472">Membrane</keyword>
<dbReference type="PANTHER" id="PTHR43130:SF3">
    <property type="entry name" value="HTH-TYPE TRANSCRIPTIONAL REGULATOR RV1931C"/>
    <property type="match status" value="1"/>
</dbReference>
<dbReference type="PANTHER" id="PTHR43130">
    <property type="entry name" value="ARAC-FAMILY TRANSCRIPTIONAL REGULATOR"/>
    <property type="match status" value="1"/>
</dbReference>
<proteinExistence type="predicted"/>
<evidence type="ECO:0000313" key="3">
    <source>
        <dbReference type="EMBL" id="MEA5361515.1"/>
    </source>
</evidence>
<organism evidence="3 4">
    <name type="scientific">Amycolatopsis heterodermiae</name>
    <dbReference type="NCBI Taxonomy" id="3110235"/>
    <lineage>
        <taxon>Bacteria</taxon>
        <taxon>Bacillati</taxon>
        <taxon>Actinomycetota</taxon>
        <taxon>Actinomycetes</taxon>
        <taxon>Pseudonocardiales</taxon>
        <taxon>Pseudonocardiaceae</taxon>
        <taxon>Amycolatopsis</taxon>
    </lineage>
</organism>
<dbReference type="Pfam" id="PF01965">
    <property type="entry name" value="DJ-1_PfpI"/>
    <property type="match status" value="1"/>
</dbReference>
<gene>
    <name evidence="3" type="ORF">VA596_18370</name>
</gene>
<keyword evidence="1" id="KW-1133">Transmembrane helix</keyword>
<sequence length="436" mass="45129">MRVLRRIALVLAAVVAVLLVPGVGATVSALATFRALNAPGPQRAAPATPPVPHDPAKPTAVVVVGNAGAVVSDTLAPYEILAATGRFNVYTVAPDRTPKPLTGGLDLVPDLSFTDLAARLGGAAPDLVVVPAMPDTGEASNGPVTQWLREQAARGTQLLSVCNGAGVLASAGLLDGRPATAHWLKLETYASDYPAVQWQRGKRYVDDGKVVTTAGILSGIDGTLHLVERMAGAGVAADAAKAIGWRHYGTPVPVTTPAAMPDAVAIVNAGFRWNPAEIGVLVPEGAGEIELASVFDTQGQSLSSRTLAVTADGGPVRSRHGLTFVPRSSLADAAPDLDRLLVPGATRGVATPPGGPAPEYVHDRPGFAYDVAVGGLARDTDVATARWTAKALELPTEDVVFDGPAWPWWPTAVPVVLVLLGVVGVVFVVRRRRRVE</sequence>
<dbReference type="InterPro" id="IPR002818">
    <property type="entry name" value="DJ-1/PfpI"/>
</dbReference>
<comment type="caution">
    <text evidence="3">The sequence shown here is derived from an EMBL/GenBank/DDBJ whole genome shotgun (WGS) entry which is preliminary data.</text>
</comment>
<reference evidence="3 4" key="1">
    <citation type="submission" date="2023-12" db="EMBL/GenBank/DDBJ databases">
        <title>Amycolatopsis sp. V23-08.</title>
        <authorList>
            <person name="Somphong A."/>
        </authorList>
    </citation>
    <scope>NUCLEOTIDE SEQUENCE [LARGE SCALE GENOMIC DNA]</scope>
    <source>
        <strain evidence="3 4">V23-08</strain>
    </source>
</reference>
<dbReference type="Proteomes" id="UP001304298">
    <property type="component" value="Unassembled WGS sequence"/>
</dbReference>
<keyword evidence="4" id="KW-1185">Reference proteome</keyword>
<keyword evidence="1" id="KW-0812">Transmembrane</keyword>
<dbReference type="RefSeq" id="WP_323328693.1">
    <property type="nucleotide sequence ID" value="NZ_JAYFSI010000003.1"/>
</dbReference>
<dbReference type="InterPro" id="IPR029062">
    <property type="entry name" value="Class_I_gatase-like"/>
</dbReference>
<feature type="transmembrane region" description="Helical" evidence="1">
    <location>
        <begin position="408"/>
        <end position="429"/>
    </location>
</feature>
<dbReference type="EMBL" id="JAYFSI010000003">
    <property type="protein sequence ID" value="MEA5361515.1"/>
    <property type="molecule type" value="Genomic_DNA"/>
</dbReference>
<feature type="domain" description="DJ-1/PfpI" evidence="2">
    <location>
        <begin position="67"/>
        <end position="228"/>
    </location>
</feature>
<dbReference type="InterPro" id="IPR052158">
    <property type="entry name" value="INH-QAR"/>
</dbReference>
<dbReference type="Gene3D" id="3.40.50.880">
    <property type="match status" value="2"/>
</dbReference>
<name>A0ABU5R5K8_9PSEU</name>
<evidence type="ECO:0000259" key="2">
    <source>
        <dbReference type="Pfam" id="PF01965"/>
    </source>
</evidence>
<dbReference type="SUPFAM" id="SSF52317">
    <property type="entry name" value="Class I glutamine amidotransferase-like"/>
    <property type="match status" value="2"/>
</dbReference>
<accession>A0ABU5R5K8</accession>
<protein>
    <submittedName>
        <fullName evidence="3">DJ-1/PfpI family protein</fullName>
    </submittedName>
</protein>
<evidence type="ECO:0000313" key="4">
    <source>
        <dbReference type="Proteomes" id="UP001304298"/>
    </source>
</evidence>
<evidence type="ECO:0000256" key="1">
    <source>
        <dbReference type="SAM" id="Phobius"/>
    </source>
</evidence>